<evidence type="ECO:0000256" key="4">
    <source>
        <dbReference type="ARBA" id="ARBA00023295"/>
    </source>
</evidence>
<dbReference type="SUPFAM" id="SSF51445">
    <property type="entry name" value="(Trans)glycosidases"/>
    <property type="match status" value="1"/>
</dbReference>
<keyword evidence="3 5" id="KW-0378">Hydrolase</keyword>
<dbReference type="GO" id="GO:0004557">
    <property type="term" value="F:alpha-galactosidase activity"/>
    <property type="evidence" value="ECO:0007669"/>
    <property type="project" value="UniProtKB-EC"/>
</dbReference>
<accession>A0A5K7S7J2</accession>
<proteinExistence type="inferred from homology"/>
<dbReference type="Proteomes" id="UP001193389">
    <property type="component" value="Chromosome"/>
</dbReference>
<dbReference type="PRINTS" id="PR00740">
    <property type="entry name" value="GLHYDRLASE27"/>
</dbReference>
<dbReference type="EC" id="3.2.1.22" evidence="5"/>
<feature type="signal peptide" evidence="6">
    <location>
        <begin position="1"/>
        <end position="25"/>
    </location>
</feature>
<keyword evidence="5" id="KW-1015">Disulfide bond</keyword>
<dbReference type="PANTHER" id="PTHR11452">
    <property type="entry name" value="ALPHA-GALACTOSIDASE/ALPHA-N-ACETYLGALACTOSAMINIDASE"/>
    <property type="match status" value="1"/>
</dbReference>
<dbReference type="Gene3D" id="2.60.40.1180">
    <property type="entry name" value="Golgi alpha-mannosidase II"/>
    <property type="match status" value="1"/>
</dbReference>
<feature type="domain" description="Alpha galactosidase C-terminal" evidence="7">
    <location>
        <begin position="380"/>
        <end position="455"/>
    </location>
</feature>
<dbReference type="InterPro" id="IPR013785">
    <property type="entry name" value="Aldolase_TIM"/>
</dbReference>
<evidence type="ECO:0000256" key="3">
    <source>
        <dbReference type="ARBA" id="ARBA00022801"/>
    </source>
</evidence>
<dbReference type="InterPro" id="IPR013780">
    <property type="entry name" value="Glyco_hydro_b"/>
</dbReference>
<dbReference type="CDD" id="cd14792">
    <property type="entry name" value="GH27"/>
    <property type="match status" value="1"/>
</dbReference>
<evidence type="ECO:0000256" key="6">
    <source>
        <dbReference type="SAM" id="SignalP"/>
    </source>
</evidence>
<dbReference type="GO" id="GO:0005975">
    <property type="term" value="P:carbohydrate metabolic process"/>
    <property type="evidence" value="ECO:0007669"/>
    <property type="project" value="InterPro"/>
</dbReference>
<gene>
    <name evidence="8" type="ORF">AQPE_1641</name>
</gene>
<evidence type="ECO:0000256" key="1">
    <source>
        <dbReference type="ARBA" id="ARBA00009743"/>
    </source>
</evidence>
<dbReference type="SUPFAM" id="SSF51011">
    <property type="entry name" value="Glycosyl hydrolase domain"/>
    <property type="match status" value="1"/>
</dbReference>
<dbReference type="Pfam" id="PF16499">
    <property type="entry name" value="Melibiase_2"/>
    <property type="match status" value="2"/>
</dbReference>
<reference evidence="8" key="1">
    <citation type="journal article" date="2020" name="Int. J. Syst. Evol. Microbiol.">
        <title>Aquipluma nitroreducens gen. nov. sp. nov., a novel facultatively anaerobic bacterium isolated from a freshwater lake.</title>
        <authorList>
            <person name="Watanabe M."/>
            <person name="Kojima H."/>
            <person name="Fukui M."/>
        </authorList>
    </citation>
    <scope>NUCLEOTIDE SEQUENCE</scope>
    <source>
        <strain evidence="8">MeG22</strain>
    </source>
</reference>
<keyword evidence="9" id="KW-1185">Reference proteome</keyword>
<comment type="catalytic activity">
    <reaction evidence="5">
        <text>Hydrolysis of terminal, non-reducing alpha-D-galactose residues in alpha-D-galactosides, including galactose oligosaccharides, galactomannans and galactolipids.</text>
        <dbReference type="EC" id="3.2.1.22"/>
    </reaction>
</comment>
<dbReference type="InterPro" id="IPR002241">
    <property type="entry name" value="Glyco_hydro_27"/>
</dbReference>
<dbReference type="Gene3D" id="3.20.20.70">
    <property type="entry name" value="Aldolase class I"/>
    <property type="match status" value="1"/>
</dbReference>
<dbReference type="AlphaFoldDB" id="A0A5K7S7J2"/>
<dbReference type="Pfam" id="PF17801">
    <property type="entry name" value="Melibiase_C"/>
    <property type="match status" value="1"/>
</dbReference>
<name>A0A5K7S7J2_9BACT</name>
<sequence>MKNRTNLFLFVVAAFLIASCAGKQAKPVTENQDKQFWQYAKTPPMGWNSWDCYGPTVTESEVKANADYMAANLKQHGWEYIVVDIRWFVANDKAGGYNEKDPVYTLDEYGRLLPAVEKFPSAADGKGFKPLADYVHSKGLKFGIHLMRGIPVEAVKKNLPVMGTNVKAADIYSDSLQCGWLHDMHTVDTLKTGAQEYYNSIFNLYASWGVDYVKVDDLSRPYHHGEISMIRKAIDQSGRPMVFSTSPGATPLKWANHVVNHSNMWRICDDFWDNWKMLEPQFKRCADWAPYIGEGHWPDADMLPLGHIALRAERGTDRMTGFTKTEQYTLMNLWAMFRSPLMFGGDLPTNDEFTLSLLTNDEVLAVNQNSSKNKQLKAENGLIVWTADVPGTENKYVAFFNINDSGTSEISVNLAELGVAGNYTVKDLWSKEDKGSVTDKFTVSVEPHASVLVRFSKMK</sequence>
<dbReference type="InterPro" id="IPR017853">
    <property type="entry name" value="GH"/>
</dbReference>
<evidence type="ECO:0000256" key="2">
    <source>
        <dbReference type="ARBA" id="ARBA00022729"/>
    </source>
</evidence>
<dbReference type="RefSeq" id="WP_318350481.1">
    <property type="nucleotide sequence ID" value="NZ_AP018694.1"/>
</dbReference>
<dbReference type="PROSITE" id="PS51257">
    <property type="entry name" value="PROKAR_LIPOPROTEIN"/>
    <property type="match status" value="1"/>
</dbReference>
<evidence type="ECO:0000313" key="9">
    <source>
        <dbReference type="Proteomes" id="UP001193389"/>
    </source>
</evidence>
<dbReference type="PANTHER" id="PTHR11452:SF42">
    <property type="entry name" value="ALPHA-GALACTOSIDASE"/>
    <property type="match status" value="1"/>
</dbReference>
<dbReference type="EMBL" id="AP018694">
    <property type="protein sequence ID" value="BBE17490.1"/>
    <property type="molecule type" value="Genomic_DNA"/>
</dbReference>
<keyword evidence="2 6" id="KW-0732">Signal</keyword>
<comment type="similarity">
    <text evidence="1 5">Belongs to the glycosyl hydrolase 27 family.</text>
</comment>
<dbReference type="InterPro" id="IPR041233">
    <property type="entry name" value="Melibiase_C"/>
</dbReference>
<keyword evidence="4 5" id="KW-0326">Glycosidase</keyword>
<evidence type="ECO:0000259" key="7">
    <source>
        <dbReference type="Pfam" id="PF17801"/>
    </source>
</evidence>
<organism evidence="8 9">
    <name type="scientific">Aquipluma nitroreducens</name>
    <dbReference type="NCBI Taxonomy" id="2010828"/>
    <lineage>
        <taxon>Bacteria</taxon>
        <taxon>Pseudomonadati</taxon>
        <taxon>Bacteroidota</taxon>
        <taxon>Bacteroidia</taxon>
        <taxon>Marinilabiliales</taxon>
        <taxon>Prolixibacteraceae</taxon>
        <taxon>Aquipluma</taxon>
    </lineage>
</organism>
<feature type="chain" id="PRO_5024311901" description="Alpha-galactosidase" evidence="6">
    <location>
        <begin position="26"/>
        <end position="459"/>
    </location>
</feature>
<evidence type="ECO:0000256" key="5">
    <source>
        <dbReference type="RuleBase" id="RU361168"/>
    </source>
</evidence>
<protein>
    <recommendedName>
        <fullName evidence="5">Alpha-galactosidase</fullName>
        <ecNumber evidence="5">3.2.1.22</ecNumber>
    </recommendedName>
    <alternativeName>
        <fullName evidence="5">Melibiase</fullName>
    </alternativeName>
</protein>
<dbReference type="KEGG" id="anf:AQPE_1641"/>
<evidence type="ECO:0000313" key="8">
    <source>
        <dbReference type="EMBL" id="BBE17490.1"/>
    </source>
</evidence>